<feature type="transmembrane region" description="Helical" evidence="7">
    <location>
        <begin position="103"/>
        <end position="120"/>
    </location>
</feature>
<comment type="similarity">
    <text evidence="2">Belongs to the MgtC/SapB family.</text>
</comment>
<feature type="domain" description="MgtC/SapB/SrpB/YhiD N-terminal" evidence="8">
    <location>
        <begin position="10"/>
        <end position="145"/>
    </location>
</feature>
<gene>
    <name evidence="9" type="ORF">EDD63_1537</name>
</gene>
<dbReference type="Pfam" id="PF02308">
    <property type="entry name" value="MgtC"/>
    <property type="match status" value="1"/>
</dbReference>
<evidence type="ECO:0000256" key="6">
    <source>
        <dbReference type="ARBA" id="ARBA00023136"/>
    </source>
</evidence>
<dbReference type="OrthoDB" id="9811198at2"/>
<feature type="transmembrane region" description="Helical" evidence="7">
    <location>
        <begin position="35"/>
        <end position="55"/>
    </location>
</feature>
<feature type="transmembrane region" description="Helical" evidence="7">
    <location>
        <begin position="78"/>
        <end position="96"/>
    </location>
</feature>
<sequence length="230" mass="25347">MSVLDITIRLTLATIISGLIGFDREYKNRPAGIRTHILVCVGATIIALIQTQVHIESIALASENLDLLSVVSSDRTRLVAQVVSGIGFLGAGTIIVNKKSVSGLTTAASLWASACLGIAIGMGYYAITFVGSVAIIGVLSILHRFLKVPTQKKLEIQYIHRIETKSVINDYFESRDITVADVDFRVEKHDDYRVYCNFYTINLPKGLYYADIIEDLSLHKNVTKIRMVNA</sequence>
<evidence type="ECO:0000259" key="8">
    <source>
        <dbReference type="Pfam" id="PF02308"/>
    </source>
</evidence>
<evidence type="ECO:0000256" key="3">
    <source>
        <dbReference type="ARBA" id="ARBA00022475"/>
    </source>
</evidence>
<accession>A0A4V3G648</accession>
<dbReference type="InterPro" id="IPR049177">
    <property type="entry name" value="MgtC_SapB_SrpB_YhiD_N"/>
</dbReference>
<evidence type="ECO:0000256" key="2">
    <source>
        <dbReference type="ARBA" id="ARBA00009298"/>
    </source>
</evidence>
<dbReference type="RefSeq" id="WP_134171181.1">
    <property type="nucleotide sequence ID" value="NZ_SODD01000053.1"/>
</dbReference>
<keyword evidence="3" id="KW-1003">Cell membrane</keyword>
<evidence type="ECO:0000256" key="1">
    <source>
        <dbReference type="ARBA" id="ARBA00004651"/>
    </source>
</evidence>
<evidence type="ECO:0000256" key="5">
    <source>
        <dbReference type="ARBA" id="ARBA00022989"/>
    </source>
</evidence>
<comment type="caution">
    <text evidence="9">The sequence shown here is derived from an EMBL/GenBank/DDBJ whole genome shotgun (WGS) entry which is preliminary data.</text>
</comment>
<name>A0A4V3G648_9FIRM</name>
<comment type="subcellular location">
    <subcellularLocation>
        <location evidence="1">Cell membrane</location>
        <topology evidence="1">Multi-pass membrane protein</topology>
    </subcellularLocation>
</comment>
<organism evidence="9 10">
    <name type="scientific">Breznakia blatticola</name>
    <dbReference type="NCBI Taxonomy" id="1754012"/>
    <lineage>
        <taxon>Bacteria</taxon>
        <taxon>Bacillati</taxon>
        <taxon>Bacillota</taxon>
        <taxon>Erysipelotrichia</taxon>
        <taxon>Erysipelotrichales</taxon>
        <taxon>Erysipelotrichaceae</taxon>
        <taxon>Breznakia</taxon>
    </lineage>
</organism>
<dbReference type="PANTHER" id="PTHR33778:SF1">
    <property type="entry name" value="MAGNESIUM TRANSPORTER YHID-RELATED"/>
    <property type="match status" value="1"/>
</dbReference>
<dbReference type="GO" id="GO:0005886">
    <property type="term" value="C:plasma membrane"/>
    <property type="evidence" value="ECO:0007669"/>
    <property type="project" value="UniProtKB-SubCell"/>
</dbReference>
<dbReference type="InterPro" id="IPR003416">
    <property type="entry name" value="MgtC/SapB/SrpB/YhiD_fam"/>
</dbReference>
<keyword evidence="10" id="KW-1185">Reference proteome</keyword>
<reference evidence="9 10" key="1">
    <citation type="submission" date="2019-03" db="EMBL/GenBank/DDBJ databases">
        <title>Genomic Encyclopedia of Type Strains, Phase IV (KMG-IV): sequencing the most valuable type-strain genomes for metagenomic binning, comparative biology and taxonomic classification.</title>
        <authorList>
            <person name="Goeker M."/>
        </authorList>
    </citation>
    <scope>NUCLEOTIDE SEQUENCE [LARGE SCALE GENOMIC DNA]</scope>
    <source>
        <strain evidence="9 10">DSM 28867</strain>
    </source>
</reference>
<dbReference type="AlphaFoldDB" id="A0A4V3G648"/>
<evidence type="ECO:0000256" key="7">
    <source>
        <dbReference type="SAM" id="Phobius"/>
    </source>
</evidence>
<feature type="transmembrane region" description="Helical" evidence="7">
    <location>
        <begin position="126"/>
        <end position="146"/>
    </location>
</feature>
<dbReference type="PRINTS" id="PR01837">
    <property type="entry name" value="MGTCSAPBPROT"/>
</dbReference>
<dbReference type="EMBL" id="SODD01000053">
    <property type="protein sequence ID" value="TDW11406.1"/>
    <property type="molecule type" value="Genomic_DNA"/>
</dbReference>
<keyword evidence="5 7" id="KW-1133">Transmembrane helix</keyword>
<protein>
    <submittedName>
        <fullName evidence="9">Putative Mg2+ transporter-C (MgtC) family protein</fullName>
    </submittedName>
</protein>
<keyword evidence="6 7" id="KW-0472">Membrane</keyword>
<evidence type="ECO:0000313" key="10">
    <source>
        <dbReference type="Proteomes" id="UP000294743"/>
    </source>
</evidence>
<dbReference type="Proteomes" id="UP000294743">
    <property type="component" value="Unassembled WGS sequence"/>
</dbReference>
<evidence type="ECO:0000256" key="4">
    <source>
        <dbReference type="ARBA" id="ARBA00022692"/>
    </source>
</evidence>
<proteinExistence type="inferred from homology"/>
<keyword evidence="4 7" id="KW-0812">Transmembrane</keyword>
<evidence type="ECO:0000313" key="9">
    <source>
        <dbReference type="EMBL" id="TDW11406.1"/>
    </source>
</evidence>
<dbReference type="PANTHER" id="PTHR33778">
    <property type="entry name" value="PROTEIN MGTC"/>
    <property type="match status" value="1"/>
</dbReference>